<name>R0M010_NOSB1</name>
<dbReference type="Proteomes" id="UP000016927">
    <property type="component" value="Unassembled WGS sequence"/>
</dbReference>
<evidence type="ECO:0000313" key="2">
    <source>
        <dbReference type="EMBL" id="EOB11344.1"/>
    </source>
</evidence>
<sequence length="418" mass="48070">MPYFCIGPLTTPLFLIPPLFSPTYYPTPLSTPPSSMDYTLCSSSSTEEGEISKKSLHFDSIPNSEFPRSFSILKNWYLPDSQILIGPNSIPRPSDYPKSLPRTRLKRRLRKDLPNLFNVISLNKDRNFFNNKFEKVSGNRDKGGKDEGGYDIHRVNDLNNTSILKLLPLIPTSSLSKSLYSSYCEIFSFDDKRHEVVQNVDLYPFCSKFILIRDSIIDKLNLENVFNFFRVIKSRKGVSYVFEDSFNRKIKFNEYLELYYEEVLRSKNSNEIRTYLCKGSSKGEGGSKGDRGKATKGKGENKDTGSSKDKGIDKDNKDMNIHTYPTFLAVYSSSTFIDNQSLLHYYNGLDSDKNFMIYFNKNEIDFKKIKNESKSKIDFILNLDLEEGDYAISKGEIYKVGIKGDKHEYEGLLLDEFE</sequence>
<dbReference type="OrthoDB" id="2189728at2759"/>
<gene>
    <name evidence="2" type="ORF">NBO_1271g0002</name>
</gene>
<keyword evidence="3" id="KW-1185">Reference proteome</keyword>
<feature type="region of interest" description="Disordered" evidence="1">
    <location>
        <begin position="280"/>
        <end position="316"/>
    </location>
</feature>
<dbReference type="OMA" id="SKERIVH"/>
<reference evidence="2 3" key="1">
    <citation type="journal article" date="2013" name="BMC Genomics">
        <title>Comparative genomics of parasitic silkworm microsporidia reveal an association between genome expansion and host adaptation.</title>
        <authorList>
            <person name="Pan G."/>
            <person name="Xu J."/>
            <person name="Li T."/>
            <person name="Xia Q."/>
            <person name="Liu S.L."/>
            <person name="Zhang G."/>
            <person name="Li S."/>
            <person name="Li C."/>
            <person name="Liu H."/>
            <person name="Yang L."/>
            <person name="Liu T."/>
            <person name="Zhang X."/>
            <person name="Wu Z."/>
            <person name="Fan W."/>
            <person name="Dang X."/>
            <person name="Xiang H."/>
            <person name="Tao M."/>
            <person name="Li Y."/>
            <person name="Hu J."/>
            <person name="Li Z."/>
            <person name="Lin L."/>
            <person name="Luo J."/>
            <person name="Geng L."/>
            <person name="Wang L."/>
            <person name="Long M."/>
            <person name="Wan Y."/>
            <person name="He N."/>
            <person name="Zhang Z."/>
            <person name="Lu C."/>
            <person name="Keeling P.J."/>
            <person name="Wang J."/>
            <person name="Xiang Z."/>
            <person name="Zhou Z."/>
        </authorList>
    </citation>
    <scope>NUCLEOTIDE SEQUENCE [LARGE SCALE GENOMIC DNA]</scope>
    <source>
        <strain evidence="3">CQ1 / CVCC 102059</strain>
    </source>
</reference>
<organism evidence="2 3">
    <name type="scientific">Nosema bombycis (strain CQ1 / CVCC 102059)</name>
    <name type="common">Microsporidian parasite</name>
    <name type="synonym">Pebrine of silkworm</name>
    <dbReference type="NCBI Taxonomy" id="578461"/>
    <lineage>
        <taxon>Eukaryota</taxon>
        <taxon>Fungi</taxon>
        <taxon>Fungi incertae sedis</taxon>
        <taxon>Microsporidia</taxon>
        <taxon>Nosematidae</taxon>
        <taxon>Nosema</taxon>
    </lineage>
</organism>
<dbReference type="AlphaFoldDB" id="R0M010"/>
<proteinExistence type="predicted"/>
<evidence type="ECO:0000313" key="3">
    <source>
        <dbReference type="Proteomes" id="UP000016927"/>
    </source>
</evidence>
<accession>R0M010</accession>
<feature type="compositionally biased region" description="Basic and acidic residues" evidence="1">
    <location>
        <begin position="285"/>
        <end position="316"/>
    </location>
</feature>
<protein>
    <submittedName>
        <fullName evidence="2">Uncharacterized protein</fullName>
    </submittedName>
</protein>
<dbReference type="HOGENOM" id="CLU_804174_0_0_1"/>
<dbReference type="EMBL" id="KB910178">
    <property type="protein sequence ID" value="EOB11344.1"/>
    <property type="molecule type" value="Genomic_DNA"/>
</dbReference>
<dbReference type="VEuPathDB" id="MicrosporidiaDB:NBO_1271g0002"/>
<evidence type="ECO:0000256" key="1">
    <source>
        <dbReference type="SAM" id="MobiDB-lite"/>
    </source>
</evidence>